<dbReference type="OMA" id="HPTCCGS"/>
<evidence type="ECO:0000313" key="4">
    <source>
        <dbReference type="Proteomes" id="UP000014760"/>
    </source>
</evidence>
<accession>R7V383</accession>
<dbReference type="InterPro" id="IPR056601">
    <property type="entry name" value="Galaxin_dom"/>
</dbReference>
<dbReference type="Pfam" id="PF24748">
    <property type="entry name" value="Galaxin_repeat"/>
    <property type="match status" value="1"/>
</dbReference>
<dbReference type="OrthoDB" id="6039249at2759"/>
<dbReference type="EMBL" id="AMQN01019117">
    <property type="status" value="NOT_ANNOTATED_CDS"/>
    <property type="molecule type" value="Genomic_DNA"/>
</dbReference>
<name>R7V383_CAPTE</name>
<feature type="domain" description="Galaxin-like repeats" evidence="1">
    <location>
        <begin position="43"/>
        <end position="155"/>
    </location>
</feature>
<dbReference type="HOGENOM" id="CLU_108181_1_0_1"/>
<gene>
    <name evidence="2" type="ORF">CAPTEDRAFT_193077</name>
</gene>
<reference evidence="4" key="1">
    <citation type="submission" date="2012-12" db="EMBL/GenBank/DDBJ databases">
        <authorList>
            <person name="Hellsten U."/>
            <person name="Grimwood J."/>
            <person name="Chapman J.A."/>
            <person name="Shapiro H."/>
            <person name="Aerts A."/>
            <person name="Otillar R.P."/>
            <person name="Terry A.Y."/>
            <person name="Boore J.L."/>
            <person name="Simakov O."/>
            <person name="Marletaz F."/>
            <person name="Cho S.-J."/>
            <person name="Edsinger-Gonzales E."/>
            <person name="Havlak P."/>
            <person name="Kuo D.-H."/>
            <person name="Larsson T."/>
            <person name="Lv J."/>
            <person name="Arendt D."/>
            <person name="Savage R."/>
            <person name="Osoegawa K."/>
            <person name="de Jong P."/>
            <person name="Lindberg D.R."/>
            <person name="Seaver E.C."/>
            <person name="Weisblat D.A."/>
            <person name="Putnam N.H."/>
            <person name="Grigoriev I.V."/>
            <person name="Rokhsar D.S."/>
        </authorList>
    </citation>
    <scope>NUCLEOTIDE SEQUENCE</scope>
    <source>
        <strain evidence="4">I ESC-2004</strain>
    </source>
</reference>
<evidence type="ECO:0000313" key="2">
    <source>
        <dbReference type="EMBL" id="ELU13303.1"/>
    </source>
</evidence>
<keyword evidence="4" id="KW-1185">Reference proteome</keyword>
<evidence type="ECO:0000259" key="1">
    <source>
        <dbReference type="Pfam" id="PF24748"/>
    </source>
</evidence>
<sequence>MCCNGVVNLRPSGSPSYHECCGTVAFNKNSCTCSDGILSCGQCDGEDFDSTNQMCCNGNITPRPDPTCSARENNKCCGSVGFDNVAEMCCNGAVNARPDGYKVNNKCCGQQAFDNFANMCCDGVVNARPCGDPSNHECCGTVAFNQNKCQCNNKALVCI</sequence>
<dbReference type="Proteomes" id="UP000014760">
    <property type="component" value="Unassembled WGS sequence"/>
</dbReference>
<protein>
    <recommendedName>
        <fullName evidence="1">Galaxin-like repeats domain-containing protein</fullName>
    </recommendedName>
</protein>
<reference evidence="2 4" key="2">
    <citation type="journal article" date="2013" name="Nature">
        <title>Insights into bilaterian evolution from three spiralian genomes.</title>
        <authorList>
            <person name="Simakov O."/>
            <person name="Marletaz F."/>
            <person name="Cho S.J."/>
            <person name="Edsinger-Gonzales E."/>
            <person name="Havlak P."/>
            <person name="Hellsten U."/>
            <person name="Kuo D.H."/>
            <person name="Larsson T."/>
            <person name="Lv J."/>
            <person name="Arendt D."/>
            <person name="Savage R."/>
            <person name="Osoegawa K."/>
            <person name="de Jong P."/>
            <person name="Grimwood J."/>
            <person name="Chapman J.A."/>
            <person name="Shapiro H."/>
            <person name="Aerts A."/>
            <person name="Otillar R.P."/>
            <person name="Terry A.Y."/>
            <person name="Boore J.L."/>
            <person name="Grigoriev I.V."/>
            <person name="Lindberg D.R."/>
            <person name="Seaver E.C."/>
            <person name="Weisblat D.A."/>
            <person name="Putnam N.H."/>
            <person name="Rokhsar D.S."/>
        </authorList>
    </citation>
    <scope>NUCLEOTIDE SEQUENCE</scope>
    <source>
        <strain evidence="2 4">I ESC-2004</strain>
    </source>
</reference>
<organism evidence="2">
    <name type="scientific">Capitella teleta</name>
    <name type="common">Polychaete worm</name>
    <dbReference type="NCBI Taxonomy" id="283909"/>
    <lineage>
        <taxon>Eukaryota</taxon>
        <taxon>Metazoa</taxon>
        <taxon>Spiralia</taxon>
        <taxon>Lophotrochozoa</taxon>
        <taxon>Annelida</taxon>
        <taxon>Polychaeta</taxon>
        <taxon>Sedentaria</taxon>
        <taxon>Scolecida</taxon>
        <taxon>Capitellidae</taxon>
        <taxon>Capitella</taxon>
    </lineage>
</organism>
<dbReference type="AlphaFoldDB" id="R7V383"/>
<proteinExistence type="predicted"/>
<reference evidence="3" key="3">
    <citation type="submission" date="2015-06" db="UniProtKB">
        <authorList>
            <consortium name="EnsemblMetazoa"/>
        </authorList>
    </citation>
    <scope>IDENTIFICATION</scope>
</reference>
<dbReference type="EnsemblMetazoa" id="CapteT193077">
    <property type="protein sequence ID" value="CapteP193077"/>
    <property type="gene ID" value="CapteG193077"/>
</dbReference>
<evidence type="ECO:0000313" key="3">
    <source>
        <dbReference type="EnsemblMetazoa" id="CapteP193077"/>
    </source>
</evidence>
<dbReference type="EMBL" id="KB295331">
    <property type="protein sequence ID" value="ELU13303.1"/>
    <property type="molecule type" value="Genomic_DNA"/>
</dbReference>